<name>A9V4G0_MONBE</name>
<dbReference type="InterPro" id="IPR050198">
    <property type="entry name" value="Non-receptor_tyrosine_kinases"/>
</dbReference>
<dbReference type="eggNOG" id="KOG1095">
    <property type="taxonomic scope" value="Eukaryota"/>
</dbReference>
<dbReference type="GO" id="GO:0005524">
    <property type="term" value="F:ATP binding"/>
    <property type="evidence" value="ECO:0007669"/>
    <property type="project" value="UniProtKB-KW"/>
</dbReference>
<dbReference type="GO" id="GO:0005886">
    <property type="term" value="C:plasma membrane"/>
    <property type="evidence" value="ECO:0000318"/>
    <property type="project" value="GO_Central"/>
</dbReference>
<dbReference type="InterPro" id="IPR006626">
    <property type="entry name" value="PbH1"/>
</dbReference>
<dbReference type="SMART" id="SM00219">
    <property type="entry name" value="TyrKc"/>
    <property type="match status" value="1"/>
</dbReference>
<dbReference type="SMART" id="SM00710">
    <property type="entry name" value="PbH1"/>
    <property type="match status" value="4"/>
</dbReference>
<sequence>MRLAGNRSAVRPASQLRSQPGAAGVLQNMYLVRAVLVCCIVILTCASTHVTADGVHFAASNEEEFDTYLSALEDVEAETTCTLDFHPNLAAIHILKADLTIACNFQLNTTNVTLVQPHANSSLTLTGTRIWLQGVRLEAASIALLVSRHNAQVVIKDSHISGTDVAIMVMAQNSIVALYNSALFASDAALSLATNGTLTVEHTSIASMLGIVSPFGAARSLEIIHSHITACLAIRGAANHLLLADSSVSLADSALDCHTAGLIYLDKPARTVNVSRNEIELGNASAVTRVVGVIHLLDATNVSVYNNTFLATPQSTQLDYWVFILNGTRAVVAQNTFNGGGGLIYTQFLSHVMVEDNFASLQVHWRIYTHGCLMIDSRVLLLTRNILDLVTGSRGVYATCSQCLAVDNTINFALANGSSIPNTARLAVLGFGQSTDDEPGHGLCQNNHIIASFRLQHAIDIRQSHANWTVVDNTAMTIVDNVPNVVEHYGIYFEGGALHSLRNTFSYYGLGIVVVQCNTAVFESNIVLGSFVAVWLDFAALHAVLGGATDPRTQANWLEASNTGIRAGGANATLYDNTLAGNPDTVLRVDGAVRVHWLDPLNIADVVLFSLGHGCERQAQLLVTALDVRFAGTTSIARANAAIEDGCPSTQLTMRGSPDRPIRLRNAVLMLVLLLDKSNIDLSWVEMSSPSPDWNFYVGGDQSRVTLHDVHITRGHLVVAAQAPVISNLVLVDAQERFAFMLTASDAQLENVSIVNATQNGIAIYGAAPDTLNTLANVRVANANLNGTFLSFVHHSGDLHLSNFTANAGLSTNATLYAANVVIDALVPIELLGEAKLTLSGRVQLTSATVAIKTCNPLQIKNSDLWVDAPLLLGQNTTCTTAVAANITSSRVTLIQGGLYDARFTPTVSNSTLRYRNASLGADLCIGLDGTDTVEVPYQRFSDIWPCPSAVLVKPVRCQNGSAWTDDDANCVVFAVRVVRTQCHVGTTTEFSFASPKFNLASSAFVNLSLVACECQYSGSCDPPWPTCWVAPIVADASYPPSEEECARHLALRGTVDKLFAQHLDATCTIDAMVAVHNAAASFKSLFDHSLTLQGRPDWTRLHDVLHKVVEVTDTSGQLAITGPSDLAFVMPLFGQYSLPNLRLSERSLVVLPLEPGFYRFYLLFQRAWDMTCGAEIPASGQHNPQQNCAGMPDAECILACENSGVPVTAVCMNQSWHVSDMSAGAQAPCSASLLSTEDVNSSTFNASSIVPGLRTLLPHIGNSDALSLLASLDTYTTRVYYTSPDAVAVGVSVFPTQGNGVLQIRYETQSGDRLLVNGQTLEHDHDDVFLYPISANVPELRIALVRTDTLTIPRIFVRQNRLSDPTLCFQLTDCMPASLDVCHITPVDSLLFAPVYMVRRFDPRNVVLLTFESWLDCARALQENGKDGLVLPRGEATLLDLGGAQRVTTEWHESCEPVLGSAFDVAFKNFNAHGHLDCPFTYFGFDCIADCGEGYVASQNSLRYFCDRGHWRWHTDKVPTCERVVMQDMDRNDVNSLPPIPAVWNFSLQQLPFMPDALLQRDPFYLDGLFNASTRMSTWQWQRHSLSLHAVVDGNKVPFSATMPWVFPAVIRAQTVITNTTLLAAQAVGLSFRTTHRVVLVVDGLRVDVPKDSSTFNFRWVFLPHNPTTTQRDITAYVIIDEPENVGVDLVFNWMSWPLANWSTALAAPLLCRFFPGNGCGAFNPQFCFAPIANSYVLDTGSGAQGRYWITNTTMDSVALILANPATYIPNASATEFAQCQPLDDFRSFQPAVSCFAQRNVAALCPGQLVETPDKQLRLDFDCVSGDGNIRCEDDGATLTNTTLQSNVEERLRLEYGQLLALADLHRAYPDEISEPLRLLGQGMYGEVQLCAFKPVSERRPASQRADAVPVGEAAVKTAKLNTLMMTSADGELTPMARRVVTQFLLEARVLGALQHPNIVTVQALQDEYFPVQLVMEFCEGGDLLTMLRTSRAAAFPCGLALAYTDMAWQIASAVEYLHEQLCIHRDLACRNVLHTQTSSRMWTNCGRLLKLADLGLARGVQNESAYYKKQSDDRVPLRWQDPQAVKSRKYTTKSDVFSFGVVLFEVFSGGEVPYKELAAVEALQAVSNGLRLSRPSNKQMPDDIYDLMRKCMVKEIERRPAMVQVREQLGRAVIQQGGRLPQSPPGYVANLALDVQDFEETEL</sequence>
<proteinExistence type="predicted"/>
<accession>A9V4G0</accession>
<dbReference type="EMBL" id="CH991558">
    <property type="protein sequence ID" value="EDQ87703.1"/>
    <property type="molecule type" value="Genomic_DNA"/>
</dbReference>
<dbReference type="InterPro" id="IPR001245">
    <property type="entry name" value="Ser-Thr/Tyr_kinase_cat_dom"/>
</dbReference>
<dbReference type="InterPro" id="IPR000719">
    <property type="entry name" value="Prot_kinase_dom"/>
</dbReference>
<keyword evidence="1" id="KW-0547">Nucleotide-binding</keyword>
<dbReference type="PROSITE" id="PS50011">
    <property type="entry name" value="PROTEIN_KINASE_DOM"/>
    <property type="match status" value="1"/>
</dbReference>
<dbReference type="InterPro" id="IPR011009">
    <property type="entry name" value="Kinase-like_dom_sf"/>
</dbReference>
<evidence type="ECO:0000313" key="5">
    <source>
        <dbReference type="Proteomes" id="UP000001357"/>
    </source>
</evidence>
<dbReference type="Proteomes" id="UP000001357">
    <property type="component" value="Unassembled WGS sequence"/>
</dbReference>
<dbReference type="SUPFAM" id="SSF51126">
    <property type="entry name" value="Pectin lyase-like"/>
    <property type="match status" value="3"/>
</dbReference>
<reference evidence="4 5" key="1">
    <citation type="journal article" date="2008" name="Nature">
        <title>The genome of the choanoflagellate Monosiga brevicollis and the origin of metazoans.</title>
        <authorList>
            <consortium name="JGI Sequencing"/>
            <person name="King N."/>
            <person name="Westbrook M.J."/>
            <person name="Young S.L."/>
            <person name="Kuo A."/>
            <person name="Abedin M."/>
            <person name="Chapman J."/>
            <person name="Fairclough S."/>
            <person name="Hellsten U."/>
            <person name="Isogai Y."/>
            <person name="Letunic I."/>
            <person name="Marr M."/>
            <person name="Pincus D."/>
            <person name="Putnam N."/>
            <person name="Rokas A."/>
            <person name="Wright K.J."/>
            <person name="Zuzow R."/>
            <person name="Dirks W."/>
            <person name="Good M."/>
            <person name="Goodstein D."/>
            <person name="Lemons D."/>
            <person name="Li W."/>
            <person name="Lyons J.B."/>
            <person name="Morris A."/>
            <person name="Nichols S."/>
            <person name="Richter D.J."/>
            <person name="Salamov A."/>
            <person name="Bork P."/>
            <person name="Lim W.A."/>
            <person name="Manning G."/>
            <person name="Miller W.T."/>
            <person name="McGinnis W."/>
            <person name="Shapiro H."/>
            <person name="Tjian R."/>
            <person name="Grigoriev I.V."/>
            <person name="Rokhsar D."/>
        </authorList>
    </citation>
    <scope>NUCLEOTIDE SEQUENCE [LARGE SCALE GENOMIC DNA]</scope>
    <source>
        <strain evidence="5">MX1 / ATCC 50154</strain>
    </source>
</reference>
<dbReference type="Pfam" id="PF07714">
    <property type="entry name" value="PK_Tyr_Ser-Thr"/>
    <property type="match status" value="1"/>
</dbReference>
<dbReference type="InterPro" id="IPR011050">
    <property type="entry name" value="Pectin_lyase_fold/virulence"/>
</dbReference>
<evidence type="ECO:0000256" key="2">
    <source>
        <dbReference type="ARBA" id="ARBA00022840"/>
    </source>
</evidence>
<dbReference type="InterPro" id="IPR020635">
    <property type="entry name" value="Tyr_kinase_cat_dom"/>
</dbReference>
<dbReference type="PANTHER" id="PTHR24418">
    <property type="entry name" value="TYROSINE-PROTEIN KINASE"/>
    <property type="match status" value="1"/>
</dbReference>
<evidence type="ECO:0000256" key="1">
    <source>
        <dbReference type="ARBA" id="ARBA00022741"/>
    </source>
</evidence>
<dbReference type="GeneID" id="5892851"/>
<dbReference type="KEGG" id="mbr:MONBRDRAFT_37892"/>
<gene>
    <name evidence="4" type="ORF">MONBRDRAFT_37892</name>
</gene>
<dbReference type="SUPFAM" id="SSF56112">
    <property type="entry name" value="Protein kinase-like (PK-like)"/>
    <property type="match status" value="1"/>
</dbReference>
<keyword evidence="2" id="KW-0067">ATP-binding</keyword>
<dbReference type="Gene3D" id="1.10.510.10">
    <property type="entry name" value="Transferase(Phosphotransferase) domain 1"/>
    <property type="match status" value="1"/>
</dbReference>
<feature type="domain" description="Protein kinase" evidence="3">
    <location>
        <begin position="1875"/>
        <end position="2176"/>
    </location>
</feature>
<evidence type="ECO:0000259" key="3">
    <source>
        <dbReference type="PROSITE" id="PS50011"/>
    </source>
</evidence>
<dbReference type="PRINTS" id="PR00109">
    <property type="entry name" value="TYRKINASE"/>
</dbReference>
<dbReference type="InParanoid" id="A9V4G0"/>
<dbReference type="CDD" id="cd00192">
    <property type="entry name" value="PTKc"/>
    <property type="match status" value="1"/>
</dbReference>
<evidence type="ECO:0000313" key="4">
    <source>
        <dbReference type="EMBL" id="EDQ87703.1"/>
    </source>
</evidence>
<dbReference type="FunFam" id="1.10.510.10:FF:001714">
    <property type="entry name" value="Predicted protein"/>
    <property type="match status" value="1"/>
</dbReference>
<dbReference type="STRING" id="81824.A9V4G0"/>
<dbReference type="RefSeq" id="XP_001747623.1">
    <property type="nucleotide sequence ID" value="XM_001747571.1"/>
</dbReference>
<organism evidence="4 5">
    <name type="scientific">Monosiga brevicollis</name>
    <name type="common">Choanoflagellate</name>
    <dbReference type="NCBI Taxonomy" id="81824"/>
    <lineage>
        <taxon>Eukaryota</taxon>
        <taxon>Choanoflagellata</taxon>
        <taxon>Craspedida</taxon>
        <taxon>Salpingoecidae</taxon>
        <taxon>Monosiga</taxon>
    </lineage>
</organism>
<protein>
    <recommendedName>
        <fullName evidence="3">Protein kinase domain-containing protein</fullName>
    </recommendedName>
</protein>
<dbReference type="GO" id="GO:0004713">
    <property type="term" value="F:protein tyrosine kinase activity"/>
    <property type="evidence" value="ECO:0000318"/>
    <property type="project" value="GO_Central"/>
</dbReference>
<keyword evidence="5" id="KW-1185">Reference proteome</keyword>